<name>A0ABT3RQC9_9BACT</name>
<gene>
    <name evidence="2" type="ORF">OO013_07920</name>
</gene>
<dbReference type="EMBL" id="JAPFQN010000004">
    <property type="protein sequence ID" value="MCX2743787.1"/>
    <property type="molecule type" value="Genomic_DNA"/>
</dbReference>
<comment type="caution">
    <text evidence="2">The sequence shown here is derived from an EMBL/GenBank/DDBJ whole genome shotgun (WGS) entry which is preliminary data.</text>
</comment>
<evidence type="ECO:0008006" key="4">
    <source>
        <dbReference type="Google" id="ProtNLM"/>
    </source>
</evidence>
<sequence length="158" mass="18625">MKIKLVLLFFIFICMMSCSISDTEFIERINSTDRIEIRERFHGGIAGTGLTNYVVKRSGYFYENEDWILVRDEDTQFQTYIQLSPDELSIFKSFITKAFETHDSNRTNDNSCTTFGPNPNEYDIQVGFYKKHLQPDEKTDSLFYRLTGKFCETKHVYE</sequence>
<accession>A0ABT3RQC9</accession>
<evidence type="ECO:0000313" key="3">
    <source>
        <dbReference type="Proteomes" id="UP001209885"/>
    </source>
</evidence>
<evidence type="ECO:0000256" key="1">
    <source>
        <dbReference type="SAM" id="SignalP"/>
    </source>
</evidence>
<evidence type="ECO:0000313" key="2">
    <source>
        <dbReference type="EMBL" id="MCX2743787.1"/>
    </source>
</evidence>
<organism evidence="2 3">
    <name type="scientific">Mangrovivirga halotolerans</name>
    <dbReference type="NCBI Taxonomy" id="2993936"/>
    <lineage>
        <taxon>Bacteria</taxon>
        <taxon>Pseudomonadati</taxon>
        <taxon>Bacteroidota</taxon>
        <taxon>Cytophagia</taxon>
        <taxon>Cytophagales</taxon>
        <taxon>Mangrovivirgaceae</taxon>
        <taxon>Mangrovivirga</taxon>
    </lineage>
</organism>
<feature type="chain" id="PRO_5047057312" description="Lipoprotein" evidence="1">
    <location>
        <begin position="21"/>
        <end position="158"/>
    </location>
</feature>
<dbReference type="RefSeq" id="WP_266056200.1">
    <property type="nucleotide sequence ID" value="NZ_JAPFQN010000004.1"/>
</dbReference>
<feature type="signal peptide" evidence="1">
    <location>
        <begin position="1"/>
        <end position="20"/>
    </location>
</feature>
<dbReference type="Proteomes" id="UP001209885">
    <property type="component" value="Unassembled WGS sequence"/>
</dbReference>
<keyword evidence="3" id="KW-1185">Reference proteome</keyword>
<reference evidence="2 3" key="1">
    <citation type="submission" date="2022-11" db="EMBL/GenBank/DDBJ databases">
        <title>The characterization of three novel Bacteroidetes species and genomic analysis of their roles in tidal elemental geochemical cycles.</title>
        <authorList>
            <person name="Ma K."/>
        </authorList>
    </citation>
    <scope>NUCLEOTIDE SEQUENCE [LARGE SCALE GENOMIC DNA]</scope>
    <source>
        <strain evidence="2 3">M17</strain>
    </source>
</reference>
<protein>
    <recommendedName>
        <fullName evidence="4">Lipoprotein</fullName>
    </recommendedName>
</protein>
<keyword evidence="1" id="KW-0732">Signal</keyword>
<proteinExistence type="predicted"/>